<dbReference type="Pfam" id="PF01557">
    <property type="entry name" value="FAA_hydrolase"/>
    <property type="match status" value="1"/>
</dbReference>
<evidence type="ECO:0000313" key="4">
    <source>
        <dbReference type="EMBL" id="KIM93409.1"/>
    </source>
</evidence>
<organism evidence="4 5">
    <name type="scientific">Oidiodendron maius (strain Zn)</name>
    <dbReference type="NCBI Taxonomy" id="913774"/>
    <lineage>
        <taxon>Eukaryota</taxon>
        <taxon>Fungi</taxon>
        <taxon>Dikarya</taxon>
        <taxon>Ascomycota</taxon>
        <taxon>Pezizomycotina</taxon>
        <taxon>Leotiomycetes</taxon>
        <taxon>Leotiomycetes incertae sedis</taxon>
        <taxon>Myxotrichaceae</taxon>
        <taxon>Oidiodendron</taxon>
    </lineage>
</organism>
<dbReference type="GO" id="GO:0046872">
    <property type="term" value="F:metal ion binding"/>
    <property type="evidence" value="ECO:0007669"/>
    <property type="project" value="UniProtKB-KW"/>
</dbReference>
<dbReference type="AlphaFoldDB" id="A0A0C3GPT5"/>
<dbReference type="Gene3D" id="3.90.850.10">
    <property type="entry name" value="Fumarylacetoacetase-like, C-terminal domain"/>
    <property type="match status" value="1"/>
</dbReference>
<sequence length="285" mass="30806">MTANSWTHLVRFELDGTSSFGQLCEPTEDGKLNDIIEVNVATGDPVLGNIKQTGQIIAVAREKLLSPVATCPIVSIVGLNYNTHIDETGQRATLPIVPPIFYKPRLSLAGPYSLIKVHKLGQECLDYEPELVFQTGPEPVKDVSETEAQKYIVGYTTGCDFSARDGKILQRLDFCFGKSFDQFSPMGPVLVHPTIVGNPTKLFMKTKLNEVVVQTGNTADMIFDCAKILSFMSSGTTIEPGTIVFTGSPGGSAHFGGTGVYIVSGDKVEVQIEKIGSVCACFKFD</sequence>
<feature type="domain" description="Fumarylacetoacetase-like C-terminal" evidence="3">
    <location>
        <begin position="77"/>
        <end position="281"/>
    </location>
</feature>
<dbReference type="STRING" id="913774.A0A0C3GPT5"/>
<dbReference type="EMBL" id="KN832895">
    <property type="protein sequence ID" value="KIM93409.1"/>
    <property type="molecule type" value="Genomic_DNA"/>
</dbReference>
<dbReference type="InterPro" id="IPR011234">
    <property type="entry name" value="Fumarylacetoacetase-like_C"/>
</dbReference>
<reference evidence="5" key="2">
    <citation type="submission" date="2015-01" db="EMBL/GenBank/DDBJ databases">
        <title>Evolutionary Origins and Diversification of the Mycorrhizal Mutualists.</title>
        <authorList>
            <consortium name="DOE Joint Genome Institute"/>
            <consortium name="Mycorrhizal Genomics Consortium"/>
            <person name="Kohler A."/>
            <person name="Kuo A."/>
            <person name="Nagy L.G."/>
            <person name="Floudas D."/>
            <person name="Copeland A."/>
            <person name="Barry K.W."/>
            <person name="Cichocki N."/>
            <person name="Veneault-Fourrey C."/>
            <person name="LaButti K."/>
            <person name="Lindquist E.A."/>
            <person name="Lipzen A."/>
            <person name="Lundell T."/>
            <person name="Morin E."/>
            <person name="Murat C."/>
            <person name="Riley R."/>
            <person name="Ohm R."/>
            <person name="Sun H."/>
            <person name="Tunlid A."/>
            <person name="Henrissat B."/>
            <person name="Grigoriev I.V."/>
            <person name="Hibbett D.S."/>
            <person name="Martin F."/>
        </authorList>
    </citation>
    <scope>NUCLEOTIDE SEQUENCE [LARGE SCALE GENOMIC DNA]</scope>
    <source>
        <strain evidence="5">Zn</strain>
    </source>
</reference>
<dbReference type="InParanoid" id="A0A0C3GPT5"/>
<evidence type="ECO:0000313" key="5">
    <source>
        <dbReference type="Proteomes" id="UP000054321"/>
    </source>
</evidence>
<dbReference type="GO" id="GO:0003824">
    <property type="term" value="F:catalytic activity"/>
    <property type="evidence" value="ECO:0007669"/>
    <property type="project" value="InterPro"/>
</dbReference>
<keyword evidence="5" id="KW-1185">Reference proteome</keyword>
<dbReference type="PANTHER" id="PTHR11820">
    <property type="entry name" value="ACYLPYRUVASE"/>
    <property type="match status" value="1"/>
</dbReference>
<dbReference type="HOGENOM" id="CLU_028458_2_1_1"/>
<dbReference type="SUPFAM" id="SSF56529">
    <property type="entry name" value="FAH"/>
    <property type="match status" value="1"/>
</dbReference>
<keyword evidence="2" id="KW-0479">Metal-binding</keyword>
<dbReference type="InterPro" id="IPR036663">
    <property type="entry name" value="Fumarylacetoacetase_C_sf"/>
</dbReference>
<gene>
    <name evidence="4" type="ORF">OIDMADRAFT_137831</name>
</gene>
<comment type="similarity">
    <text evidence="1">Belongs to the FAH family.</text>
</comment>
<accession>A0A0C3GPT5</accession>
<dbReference type="Proteomes" id="UP000054321">
    <property type="component" value="Unassembled WGS sequence"/>
</dbReference>
<reference evidence="4 5" key="1">
    <citation type="submission" date="2014-04" db="EMBL/GenBank/DDBJ databases">
        <authorList>
            <consortium name="DOE Joint Genome Institute"/>
            <person name="Kuo A."/>
            <person name="Martino E."/>
            <person name="Perotto S."/>
            <person name="Kohler A."/>
            <person name="Nagy L.G."/>
            <person name="Floudas D."/>
            <person name="Copeland A."/>
            <person name="Barry K.W."/>
            <person name="Cichocki N."/>
            <person name="Veneault-Fourrey C."/>
            <person name="LaButti K."/>
            <person name="Lindquist E.A."/>
            <person name="Lipzen A."/>
            <person name="Lundell T."/>
            <person name="Morin E."/>
            <person name="Murat C."/>
            <person name="Sun H."/>
            <person name="Tunlid A."/>
            <person name="Henrissat B."/>
            <person name="Grigoriev I.V."/>
            <person name="Hibbett D.S."/>
            <person name="Martin F."/>
            <person name="Nordberg H.P."/>
            <person name="Cantor M.N."/>
            <person name="Hua S.X."/>
        </authorList>
    </citation>
    <scope>NUCLEOTIDE SEQUENCE [LARGE SCALE GENOMIC DNA]</scope>
    <source>
        <strain evidence="4 5">Zn</strain>
    </source>
</reference>
<evidence type="ECO:0000256" key="1">
    <source>
        <dbReference type="ARBA" id="ARBA00010211"/>
    </source>
</evidence>
<name>A0A0C3GPT5_OIDMZ</name>
<evidence type="ECO:0000259" key="3">
    <source>
        <dbReference type="Pfam" id="PF01557"/>
    </source>
</evidence>
<proteinExistence type="inferred from homology"/>
<evidence type="ECO:0000256" key="2">
    <source>
        <dbReference type="ARBA" id="ARBA00022723"/>
    </source>
</evidence>
<protein>
    <recommendedName>
        <fullName evidence="3">Fumarylacetoacetase-like C-terminal domain-containing protein</fullName>
    </recommendedName>
</protein>
<dbReference type="OrthoDB" id="411064at2759"/>